<feature type="domain" description="HD-GYP" evidence="4">
    <location>
        <begin position="185"/>
        <end position="381"/>
    </location>
</feature>
<reference evidence="5 6" key="1">
    <citation type="journal article" date="2013" name="Genome Announc.">
        <title>Draft Genome Sequence of the Methanotrophic Gammaproteobacterium Methyloglobulus morosus DSM 22980 Strain KoM1.</title>
        <authorList>
            <person name="Poehlein A."/>
            <person name="Deutzmann J.S."/>
            <person name="Daniel R."/>
            <person name="Simeonova D.D."/>
        </authorList>
    </citation>
    <scope>NUCLEOTIDE SEQUENCE [LARGE SCALE GENOMIC DNA]</scope>
    <source>
        <strain evidence="5 6">KoM1</strain>
    </source>
</reference>
<dbReference type="Pfam" id="PF00072">
    <property type="entry name" value="Response_reg"/>
    <property type="match status" value="1"/>
</dbReference>
<dbReference type="Pfam" id="PF13487">
    <property type="entry name" value="HD_5"/>
    <property type="match status" value="1"/>
</dbReference>
<dbReference type="PROSITE" id="PS50110">
    <property type="entry name" value="RESPONSE_REGULATORY"/>
    <property type="match status" value="1"/>
</dbReference>
<feature type="modified residue" description="4-aspartylphosphate" evidence="1">
    <location>
        <position position="64"/>
    </location>
</feature>
<dbReference type="GO" id="GO:0000160">
    <property type="term" value="P:phosphorelay signal transduction system"/>
    <property type="evidence" value="ECO:0007669"/>
    <property type="project" value="InterPro"/>
</dbReference>
<organism evidence="5 6">
    <name type="scientific">Methyloglobulus morosus KoM1</name>
    <dbReference type="NCBI Taxonomy" id="1116472"/>
    <lineage>
        <taxon>Bacteria</taxon>
        <taxon>Pseudomonadati</taxon>
        <taxon>Pseudomonadota</taxon>
        <taxon>Gammaproteobacteria</taxon>
        <taxon>Methylococcales</taxon>
        <taxon>Methylococcaceae</taxon>
        <taxon>Methyloglobulus</taxon>
    </lineage>
</organism>
<comment type="caution">
    <text evidence="5">The sequence shown here is derived from an EMBL/GenBank/DDBJ whole genome shotgun (WGS) entry which is preliminary data.</text>
</comment>
<keyword evidence="1" id="KW-0597">Phosphoprotein</keyword>
<evidence type="ECO:0000313" key="6">
    <source>
        <dbReference type="Proteomes" id="UP000017842"/>
    </source>
</evidence>
<evidence type="ECO:0000256" key="1">
    <source>
        <dbReference type="PROSITE-ProRule" id="PRU00169"/>
    </source>
</evidence>
<protein>
    <submittedName>
        <fullName evidence="5">Hydrogenase transcriptional regulatory protein HupR1</fullName>
    </submittedName>
</protein>
<dbReference type="AlphaFoldDB" id="V5BZ56"/>
<dbReference type="GO" id="GO:0008081">
    <property type="term" value="F:phosphoric diester hydrolase activity"/>
    <property type="evidence" value="ECO:0007669"/>
    <property type="project" value="UniProtKB-ARBA"/>
</dbReference>
<evidence type="ECO:0000259" key="3">
    <source>
        <dbReference type="PROSITE" id="PS50110"/>
    </source>
</evidence>
<dbReference type="PANTHER" id="PTHR45228:SF8">
    <property type="entry name" value="TWO-COMPONENT RESPONSE REGULATOR-RELATED"/>
    <property type="match status" value="1"/>
</dbReference>
<dbReference type="InterPro" id="IPR037522">
    <property type="entry name" value="HD_GYP_dom"/>
</dbReference>
<dbReference type="eggNOG" id="COG3437">
    <property type="taxonomic scope" value="Bacteria"/>
</dbReference>
<feature type="domain" description="Response regulatory" evidence="3">
    <location>
        <begin position="15"/>
        <end position="130"/>
    </location>
</feature>
<dbReference type="Gene3D" id="1.10.3210.10">
    <property type="entry name" value="Hypothetical protein af1432"/>
    <property type="match status" value="1"/>
</dbReference>
<accession>V5BZ56</accession>
<dbReference type="InterPro" id="IPR001789">
    <property type="entry name" value="Sig_transdc_resp-reg_receiver"/>
</dbReference>
<evidence type="ECO:0000313" key="5">
    <source>
        <dbReference type="EMBL" id="ESS73099.1"/>
    </source>
</evidence>
<dbReference type="InterPro" id="IPR052020">
    <property type="entry name" value="Cyclic_di-GMP/3'3'-cGAMP_PDE"/>
</dbReference>
<keyword evidence="2" id="KW-0175">Coiled coil</keyword>
<dbReference type="STRING" id="1116472.MGMO_36c00080"/>
<dbReference type="InterPro" id="IPR011006">
    <property type="entry name" value="CheY-like_superfamily"/>
</dbReference>
<dbReference type="InterPro" id="IPR003607">
    <property type="entry name" value="HD/PDEase_dom"/>
</dbReference>
<gene>
    <name evidence="5" type="primary">hupR</name>
    <name evidence="5" type="ORF">MGMO_36c00080</name>
</gene>
<feature type="coiled-coil region" evidence="2">
    <location>
        <begin position="150"/>
        <end position="188"/>
    </location>
</feature>
<dbReference type="CDD" id="cd17569">
    <property type="entry name" value="REC_HupR-like"/>
    <property type="match status" value="1"/>
</dbReference>
<dbReference type="Proteomes" id="UP000017842">
    <property type="component" value="Unassembled WGS sequence"/>
</dbReference>
<keyword evidence="6" id="KW-1185">Reference proteome</keyword>
<dbReference type="SMART" id="SM00448">
    <property type="entry name" value="REC"/>
    <property type="match status" value="1"/>
</dbReference>
<dbReference type="Gene3D" id="3.40.50.2300">
    <property type="match status" value="1"/>
</dbReference>
<evidence type="ECO:0000256" key="2">
    <source>
        <dbReference type="SAM" id="Coils"/>
    </source>
</evidence>
<evidence type="ECO:0000259" key="4">
    <source>
        <dbReference type="PROSITE" id="PS51832"/>
    </source>
</evidence>
<name>V5BZ56_9GAMM</name>
<dbReference type="PATRIC" id="fig|1116472.3.peg.1051"/>
<dbReference type="CDD" id="cd00077">
    <property type="entry name" value="HDc"/>
    <property type="match status" value="1"/>
</dbReference>
<dbReference type="OrthoDB" id="9802066at2"/>
<dbReference type="PANTHER" id="PTHR45228">
    <property type="entry name" value="CYCLIC DI-GMP PHOSPHODIESTERASE TM_0186-RELATED"/>
    <property type="match status" value="1"/>
</dbReference>
<dbReference type="SUPFAM" id="SSF109604">
    <property type="entry name" value="HD-domain/PDEase-like"/>
    <property type="match status" value="1"/>
</dbReference>
<dbReference type="SUPFAM" id="SSF52172">
    <property type="entry name" value="CheY-like"/>
    <property type="match status" value="1"/>
</dbReference>
<sequence>MDTDQASLVEKTSAVLLFVDDEPNVLKALRRLFHSEGYTIHLAEGGAEGLDILRQHAVDLIISDMRMPEMSGAEFLARAVEQWPETVRILLTGYSDLQSTIDAVNKGRIFSYCNKPWNDEELKLLVRNALEQKHLREERERLSTIIRLQNDELKTLNEHLEERVEQRTSELNETLKQLDQANSDLKKQYIDSIHAFSRIIEMRPGIKSGHSKYVAENAQSVAKKLGLPGEEIKNIIYAGLLLQIGKMTLPDKILTLPFYTMDALQKKSYLKHAQEAVPLLKGLTQLDAAVTLIHCQYEHYDGSGSPDGLAGGEIPLGSKILSVVRDYIGYLDGTLTGKPMPVADARKRLRDFKMIHYDPKVVDIFLKHLEESATPDNKRPIIEISWTQMRPGMEIEEISYDDQIYLKNCVLTERIISSVLTLRDNKGSSPRIKVRLGENDTHLPPGKVS</sequence>
<dbReference type="RefSeq" id="WP_023493907.1">
    <property type="nucleotide sequence ID" value="NZ_AYLO01000035.1"/>
</dbReference>
<dbReference type="EMBL" id="AYLO01000035">
    <property type="protein sequence ID" value="ESS73099.1"/>
    <property type="molecule type" value="Genomic_DNA"/>
</dbReference>
<dbReference type="PROSITE" id="PS51832">
    <property type="entry name" value="HD_GYP"/>
    <property type="match status" value="1"/>
</dbReference>
<proteinExistence type="predicted"/>